<evidence type="ECO:0008006" key="3">
    <source>
        <dbReference type="Google" id="ProtNLM"/>
    </source>
</evidence>
<dbReference type="GO" id="GO:0051537">
    <property type="term" value="F:2 iron, 2 sulfur cluster binding"/>
    <property type="evidence" value="ECO:0007669"/>
    <property type="project" value="InterPro"/>
</dbReference>
<dbReference type="RefSeq" id="WP_095910784.1">
    <property type="nucleotide sequence ID" value="NZ_CP022386.1"/>
</dbReference>
<sequence>MQRKILPIFLLLTFLLVSCRKEDRQRNPYLQEAKFSRTINLRLAEYNRLRIPGTAVLVDNVGLRGIVVANIGNNFLAWDRACPSQALAECSQMTLESDNLFMLCPCTGVKYNLLNGYPQKKADTDKEKNTNYPMLNYQVVVQGDLLTISN</sequence>
<dbReference type="PROSITE" id="PS51257">
    <property type="entry name" value="PROKAR_LIPOPROTEIN"/>
    <property type="match status" value="1"/>
</dbReference>
<dbReference type="Gene3D" id="2.102.10.10">
    <property type="entry name" value="Rieske [2Fe-2S] iron-sulphur domain"/>
    <property type="match status" value="1"/>
</dbReference>
<reference evidence="2" key="1">
    <citation type="submission" date="2017-06" db="EMBL/GenBank/DDBJ databases">
        <title>Capnocytophaga spp. assemblies.</title>
        <authorList>
            <person name="Gulvik C.A."/>
        </authorList>
    </citation>
    <scope>NUCLEOTIDE SEQUENCE [LARGE SCALE GENOMIC DNA]</scope>
    <source>
        <strain evidence="2">H1496</strain>
    </source>
</reference>
<name>A0A250FQZ6_9FLAO</name>
<evidence type="ECO:0000313" key="2">
    <source>
        <dbReference type="Proteomes" id="UP000217250"/>
    </source>
</evidence>
<dbReference type="EMBL" id="CP022386">
    <property type="protein sequence ID" value="ATA87540.1"/>
    <property type="molecule type" value="Genomic_DNA"/>
</dbReference>
<organism evidence="1 2">
    <name type="scientific">Capnocytophaga gingivalis</name>
    <dbReference type="NCBI Taxonomy" id="1017"/>
    <lineage>
        <taxon>Bacteria</taxon>
        <taxon>Pseudomonadati</taxon>
        <taxon>Bacteroidota</taxon>
        <taxon>Flavobacteriia</taxon>
        <taxon>Flavobacteriales</taxon>
        <taxon>Flavobacteriaceae</taxon>
        <taxon>Capnocytophaga</taxon>
    </lineage>
</organism>
<dbReference type="InterPro" id="IPR036922">
    <property type="entry name" value="Rieske_2Fe-2S_sf"/>
</dbReference>
<proteinExistence type="predicted"/>
<dbReference type="AlphaFoldDB" id="A0A250FQZ6"/>
<accession>A0A250FQZ6</accession>
<protein>
    <recommendedName>
        <fullName evidence="3">Rieske domain-containing protein</fullName>
    </recommendedName>
</protein>
<gene>
    <name evidence="1" type="ORF">CGC50_10505</name>
</gene>
<dbReference type="GeneID" id="84808981"/>
<dbReference type="Proteomes" id="UP000217250">
    <property type="component" value="Chromosome"/>
</dbReference>
<dbReference type="SUPFAM" id="SSF50022">
    <property type="entry name" value="ISP domain"/>
    <property type="match status" value="1"/>
</dbReference>
<dbReference type="KEGG" id="cgh:CGC50_10505"/>
<dbReference type="OrthoDB" id="1201186at2"/>
<evidence type="ECO:0000313" key="1">
    <source>
        <dbReference type="EMBL" id="ATA87540.1"/>
    </source>
</evidence>